<dbReference type="Proteomes" id="UP000182985">
    <property type="component" value="Unassembled WGS sequence"/>
</dbReference>
<dbReference type="AlphaFoldDB" id="A0A1J6HH81"/>
<keyword evidence="2" id="KW-1185">Reference proteome</keyword>
<evidence type="ECO:0000313" key="2">
    <source>
        <dbReference type="Proteomes" id="UP000182985"/>
    </source>
</evidence>
<reference evidence="1 2" key="1">
    <citation type="submission" date="2016-10" db="EMBL/GenBank/DDBJ databases">
        <title>The Draft Genome Sequence of the Potato Rhizosphere Bacteria Ochrobactrum sp. IPA7.2.</title>
        <authorList>
            <person name="Gogoleva N.E."/>
            <person name="Khlopko Y.A."/>
            <person name="Burygin G.L."/>
            <person name="Plotnikov A.O."/>
        </authorList>
    </citation>
    <scope>NUCLEOTIDE SEQUENCE [LARGE SCALE GENOMIC DNA]</scope>
    <source>
        <strain evidence="1 2">IPA7.2</strain>
    </source>
</reference>
<comment type="caution">
    <text evidence="1">The sequence shown here is derived from an EMBL/GenBank/DDBJ whole genome shotgun (WGS) entry which is preliminary data.</text>
</comment>
<evidence type="ECO:0000313" key="1">
    <source>
        <dbReference type="EMBL" id="OIS91747.1"/>
    </source>
</evidence>
<protein>
    <submittedName>
        <fullName evidence="1">Uncharacterized protein</fullName>
    </submittedName>
</protein>
<proteinExistence type="predicted"/>
<gene>
    <name evidence="1" type="ORF">BLA27_20215</name>
</gene>
<name>A0A1J6HH81_9HYPH</name>
<organism evidence="1 2">
    <name type="scientific">Brucella cytisi</name>
    <dbReference type="NCBI Taxonomy" id="407152"/>
    <lineage>
        <taxon>Bacteria</taxon>
        <taxon>Pseudomonadati</taxon>
        <taxon>Pseudomonadota</taxon>
        <taxon>Alphaproteobacteria</taxon>
        <taxon>Hyphomicrobiales</taxon>
        <taxon>Brucellaceae</taxon>
        <taxon>Brucella/Ochrobactrum group</taxon>
        <taxon>Brucella</taxon>
    </lineage>
</organism>
<accession>A0A1J6HH81</accession>
<sequence length="87" mass="9943">MSILAMSLLMRPYTLTQTDQNTVKSSCNGAGHTFFKRKATSPKPGAQSTPHNLNATFFRQTHNHLVKRDIFDGFDHFHNEILMRIKP</sequence>
<dbReference type="EMBL" id="MOEC01000024">
    <property type="protein sequence ID" value="OIS91747.1"/>
    <property type="molecule type" value="Genomic_DNA"/>
</dbReference>